<feature type="region of interest" description="Disordered" evidence="15">
    <location>
        <begin position="790"/>
        <end position="812"/>
    </location>
</feature>
<dbReference type="InterPro" id="IPR013809">
    <property type="entry name" value="ENTH"/>
</dbReference>
<dbReference type="GO" id="GO:0051130">
    <property type="term" value="P:positive regulation of cellular component organization"/>
    <property type="evidence" value="ECO:0007669"/>
    <property type="project" value="UniProtKB-ARBA"/>
</dbReference>
<dbReference type="GO" id="GO:0051015">
    <property type="term" value="F:actin filament binding"/>
    <property type="evidence" value="ECO:0007669"/>
    <property type="project" value="TreeGrafter"/>
</dbReference>
<dbReference type="AlphaFoldDB" id="Q4RT35"/>
<dbReference type="GO" id="GO:0006898">
    <property type="term" value="P:receptor-mediated endocytosis"/>
    <property type="evidence" value="ECO:0007669"/>
    <property type="project" value="UniProtKB-ARBA"/>
</dbReference>
<dbReference type="GO" id="GO:0007015">
    <property type="term" value="P:actin filament organization"/>
    <property type="evidence" value="ECO:0007669"/>
    <property type="project" value="TreeGrafter"/>
</dbReference>
<evidence type="ECO:0000256" key="5">
    <source>
        <dbReference type="ARBA" id="ARBA00022583"/>
    </source>
</evidence>
<dbReference type="FunFam" id="1.20.5.1700:FF:000002">
    <property type="entry name" value="Huntingtin interacting protein 1"/>
    <property type="match status" value="1"/>
</dbReference>
<evidence type="ECO:0000256" key="7">
    <source>
        <dbReference type="ARBA" id="ARBA00023054"/>
    </source>
</evidence>
<evidence type="ECO:0000259" key="16">
    <source>
        <dbReference type="PROSITE" id="PS50942"/>
    </source>
</evidence>
<feature type="compositionally biased region" description="Polar residues" evidence="15">
    <location>
        <begin position="701"/>
        <end position="710"/>
    </location>
</feature>
<dbReference type="Gene3D" id="1.20.5.1700">
    <property type="match status" value="1"/>
</dbReference>
<dbReference type="PANTHER" id="PTHR10407:SF10">
    <property type="entry name" value="HUNTINGTIN-INTERACTING PROTEIN 1-RELATED PROTEIN"/>
    <property type="match status" value="1"/>
</dbReference>
<dbReference type="PANTHER" id="PTHR10407">
    <property type="entry name" value="HUNTINGTIN INTERACTING PROTEIN 1"/>
    <property type="match status" value="1"/>
</dbReference>
<gene>
    <name evidence="18" type="ORF">GSTENG00029435001</name>
</gene>
<dbReference type="EMBL" id="CAAE01014999">
    <property type="protein sequence ID" value="CAG08447.1"/>
    <property type="molecule type" value="Genomic_DNA"/>
</dbReference>
<feature type="compositionally biased region" description="Basic and acidic residues" evidence="15">
    <location>
        <begin position="649"/>
        <end position="661"/>
    </location>
</feature>
<dbReference type="GO" id="GO:0030659">
    <property type="term" value="C:cytoplasmic vesicle membrane"/>
    <property type="evidence" value="ECO:0007669"/>
    <property type="project" value="UniProtKB-SubCell"/>
</dbReference>
<name>Q4RT35_TETNG</name>
<dbReference type="Gene3D" id="6.10.250.920">
    <property type="match status" value="1"/>
</dbReference>
<feature type="compositionally biased region" description="Basic and acidic residues" evidence="15">
    <location>
        <begin position="802"/>
        <end position="812"/>
    </location>
</feature>
<evidence type="ECO:0000259" key="17">
    <source>
        <dbReference type="PROSITE" id="PS50945"/>
    </source>
</evidence>
<evidence type="ECO:0000256" key="12">
    <source>
        <dbReference type="ARBA" id="ARBA00061714"/>
    </source>
</evidence>
<accession>Q4RT35</accession>
<dbReference type="GO" id="GO:0048471">
    <property type="term" value="C:perinuclear region of cytoplasm"/>
    <property type="evidence" value="ECO:0007669"/>
    <property type="project" value="UniProtKB-SubCell"/>
</dbReference>
<proteinExistence type="inferred from homology"/>
<dbReference type="GO" id="GO:0048268">
    <property type="term" value="P:clathrin coat assembly"/>
    <property type="evidence" value="ECO:0007669"/>
    <property type="project" value="TreeGrafter"/>
</dbReference>
<dbReference type="GO" id="GO:0030100">
    <property type="term" value="P:regulation of endocytosis"/>
    <property type="evidence" value="ECO:0007669"/>
    <property type="project" value="UniProtKB-ARBA"/>
</dbReference>
<evidence type="ECO:0000256" key="3">
    <source>
        <dbReference type="ARBA" id="ARBA00010135"/>
    </source>
</evidence>
<feature type="coiled-coil region" evidence="14">
    <location>
        <begin position="441"/>
        <end position="545"/>
    </location>
</feature>
<feature type="domain" description="ENTH" evidence="16">
    <location>
        <begin position="81"/>
        <end position="209"/>
    </location>
</feature>
<protein>
    <recommendedName>
        <fullName evidence="13">Huntingtin-interacting protein 1-related protein</fullName>
    </recommendedName>
</protein>
<keyword evidence="10" id="KW-0968">Cytoplasmic vesicle</keyword>
<dbReference type="GO" id="GO:0080025">
    <property type="term" value="F:phosphatidylinositol-3,5-bisphosphate binding"/>
    <property type="evidence" value="ECO:0007669"/>
    <property type="project" value="TreeGrafter"/>
</dbReference>
<dbReference type="FunFam" id="1.25.40.90:FF:000012">
    <property type="entry name" value="Huntingtin interacting protein 1-related"/>
    <property type="match status" value="1"/>
</dbReference>
<reference evidence="18" key="2">
    <citation type="submission" date="2004-02" db="EMBL/GenBank/DDBJ databases">
        <authorList>
            <consortium name="Genoscope"/>
            <consortium name="Whitehead Institute Centre for Genome Research"/>
        </authorList>
    </citation>
    <scope>NUCLEOTIDE SEQUENCE</scope>
</reference>
<dbReference type="InterPro" id="IPR035964">
    <property type="entry name" value="I/LWEQ_dom_sf"/>
</dbReference>
<keyword evidence="4" id="KW-0963">Cytoplasm</keyword>
<dbReference type="PROSITE" id="PS50945">
    <property type="entry name" value="I_LWEQ"/>
    <property type="match status" value="1"/>
</dbReference>
<feature type="region of interest" description="Disordered" evidence="15">
    <location>
        <begin position="1180"/>
        <end position="1222"/>
    </location>
</feature>
<feature type="non-terminal residue" evidence="18">
    <location>
        <position position="1222"/>
    </location>
</feature>
<evidence type="ECO:0000256" key="11">
    <source>
        <dbReference type="ARBA" id="ARBA00059997"/>
    </source>
</evidence>
<comment type="subcellular location">
    <subcellularLocation>
        <location evidence="2">Cytoplasm</location>
        <location evidence="2">Perinuclear region</location>
    </subcellularLocation>
    <subcellularLocation>
        <location evidence="1">Cytoplasmic vesicle membrane</location>
    </subcellularLocation>
</comment>
<dbReference type="GO" id="GO:0043325">
    <property type="term" value="F:phosphatidylinositol-3,4-bisphosphate binding"/>
    <property type="evidence" value="ECO:0007669"/>
    <property type="project" value="TreeGrafter"/>
</dbReference>
<keyword evidence="5" id="KW-0254">Endocytosis</keyword>
<dbReference type="GO" id="GO:0030837">
    <property type="term" value="P:negative regulation of actin filament polymerization"/>
    <property type="evidence" value="ECO:0007669"/>
    <property type="project" value="UniProtKB-ARBA"/>
</dbReference>
<dbReference type="GO" id="GO:0042803">
    <property type="term" value="F:protein homodimerization activity"/>
    <property type="evidence" value="ECO:0007669"/>
    <property type="project" value="UniProtKB-ARBA"/>
</dbReference>
<evidence type="ECO:0000256" key="2">
    <source>
        <dbReference type="ARBA" id="ARBA00004556"/>
    </source>
</evidence>
<comment type="similarity">
    <text evidence="3">Belongs to the SLA2 family.</text>
</comment>
<dbReference type="GO" id="GO:0030136">
    <property type="term" value="C:clathrin-coated vesicle"/>
    <property type="evidence" value="ECO:0007669"/>
    <property type="project" value="UniProtKB-ARBA"/>
</dbReference>
<feature type="compositionally biased region" description="Basic and acidic residues" evidence="15">
    <location>
        <begin position="677"/>
        <end position="700"/>
    </location>
</feature>
<comment type="function">
    <text evidence="11">Component of clathrin-coated pits and vesicles, that may link the endocytic machinery to the actin cytoskeleton. Binds 3-phosphoinositides (via ENTH domain). May act through the ENTH domain to promote cell survival by stabilizing receptor tyrosine kinases following ligand-induced endocytosis.</text>
</comment>
<evidence type="ECO:0000256" key="14">
    <source>
        <dbReference type="SAM" id="Coils"/>
    </source>
</evidence>
<evidence type="ECO:0000256" key="13">
    <source>
        <dbReference type="ARBA" id="ARBA00073599"/>
    </source>
</evidence>
<evidence type="ECO:0000256" key="6">
    <source>
        <dbReference type="ARBA" id="ARBA00022990"/>
    </source>
</evidence>
<feature type="compositionally biased region" description="Low complexity" evidence="15">
    <location>
        <begin position="662"/>
        <end position="676"/>
    </location>
</feature>
<dbReference type="SMART" id="SM00307">
    <property type="entry name" value="ILWEQ"/>
    <property type="match status" value="1"/>
</dbReference>
<dbReference type="InterPro" id="IPR030224">
    <property type="entry name" value="Sla2_fam"/>
</dbReference>
<dbReference type="GO" id="GO:0032051">
    <property type="term" value="F:clathrin light chain binding"/>
    <property type="evidence" value="ECO:0007669"/>
    <property type="project" value="TreeGrafter"/>
</dbReference>
<dbReference type="InterPro" id="IPR002558">
    <property type="entry name" value="ILWEQ_dom"/>
</dbReference>
<dbReference type="GO" id="GO:0061024">
    <property type="term" value="P:membrane organization"/>
    <property type="evidence" value="ECO:0007669"/>
    <property type="project" value="UniProtKB-ARBA"/>
</dbReference>
<dbReference type="InterPro" id="IPR032422">
    <property type="entry name" value="HIP1_clath-bd"/>
</dbReference>
<feature type="domain" description="I/LWEQ" evidence="17">
    <location>
        <begin position="933"/>
        <end position="1174"/>
    </location>
</feature>
<dbReference type="InterPro" id="IPR008942">
    <property type="entry name" value="ENTH_VHS"/>
</dbReference>
<dbReference type="Gene3D" id="1.25.40.90">
    <property type="match status" value="1"/>
</dbReference>
<evidence type="ECO:0000256" key="10">
    <source>
        <dbReference type="ARBA" id="ARBA00023329"/>
    </source>
</evidence>
<dbReference type="OrthoDB" id="8178130at2759"/>
<dbReference type="SUPFAM" id="SSF109885">
    <property type="entry name" value="I/LWEQ domain"/>
    <property type="match status" value="1"/>
</dbReference>
<dbReference type="GO" id="GO:0051050">
    <property type="term" value="P:positive regulation of transport"/>
    <property type="evidence" value="ECO:0007669"/>
    <property type="project" value="UniProtKB-ARBA"/>
</dbReference>
<evidence type="ECO:0000313" key="18">
    <source>
        <dbReference type="EMBL" id="CAG08447.1"/>
    </source>
</evidence>
<keyword evidence="9" id="KW-0009">Actin-binding</keyword>
<evidence type="ECO:0000256" key="9">
    <source>
        <dbReference type="ARBA" id="ARBA00023203"/>
    </source>
</evidence>
<reference evidence="18" key="1">
    <citation type="journal article" date="2004" name="Nature">
        <title>Genome duplication in the teleost fish Tetraodon nigroviridis reveals the early vertebrate proto-karyotype.</title>
        <authorList>
            <person name="Jaillon O."/>
            <person name="Aury J.-M."/>
            <person name="Brunet F."/>
            <person name="Petit J.-L."/>
            <person name="Stange-Thomann N."/>
            <person name="Mauceli E."/>
            <person name="Bouneau L."/>
            <person name="Fischer C."/>
            <person name="Ozouf-Costaz C."/>
            <person name="Bernot A."/>
            <person name="Nicaud S."/>
            <person name="Jaffe D."/>
            <person name="Fisher S."/>
            <person name="Lutfalla G."/>
            <person name="Dossat C."/>
            <person name="Segurens B."/>
            <person name="Dasilva C."/>
            <person name="Salanoubat M."/>
            <person name="Levy M."/>
            <person name="Boudet N."/>
            <person name="Castellano S."/>
            <person name="Anthouard V."/>
            <person name="Jubin C."/>
            <person name="Castelli V."/>
            <person name="Katinka M."/>
            <person name="Vacherie B."/>
            <person name="Biemont C."/>
            <person name="Skalli Z."/>
            <person name="Cattolico L."/>
            <person name="Poulain J."/>
            <person name="De Berardinis V."/>
            <person name="Cruaud C."/>
            <person name="Duprat S."/>
            <person name="Brottier P."/>
            <person name="Coutanceau J.-P."/>
            <person name="Gouzy J."/>
            <person name="Parra G."/>
            <person name="Lardier G."/>
            <person name="Chapple C."/>
            <person name="McKernan K.J."/>
            <person name="McEwan P."/>
            <person name="Bosak S."/>
            <person name="Kellis M."/>
            <person name="Volff J.-N."/>
            <person name="Guigo R."/>
            <person name="Zody M.C."/>
            <person name="Mesirov J."/>
            <person name="Lindblad-Toh K."/>
            <person name="Birren B."/>
            <person name="Nusbaum C."/>
            <person name="Kahn D."/>
            <person name="Robinson-Rechavi M."/>
            <person name="Laudet V."/>
            <person name="Schachter V."/>
            <person name="Quetier F."/>
            <person name="Saurin W."/>
            <person name="Scarpelli C."/>
            <person name="Wincker P."/>
            <person name="Lander E.S."/>
            <person name="Weissenbach J."/>
            <person name="Roest Crollius H."/>
        </authorList>
    </citation>
    <scope>NUCLEOTIDE SEQUENCE [LARGE SCALE GENOMIC DNA]</scope>
</reference>
<dbReference type="FunFam" id="1.20.1410.10:FF:000002">
    <property type="entry name" value="Huntingtin interacting protein 1"/>
    <property type="match status" value="1"/>
</dbReference>
<dbReference type="SUPFAM" id="SSF48464">
    <property type="entry name" value="ENTH/VHS domain"/>
    <property type="match status" value="1"/>
</dbReference>
<evidence type="ECO:0000256" key="15">
    <source>
        <dbReference type="SAM" id="MobiDB-lite"/>
    </source>
</evidence>
<dbReference type="Pfam" id="PF07651">
    <property type="entry name" value="ANTH"/>
    <property type="match status" value="2"/>
</dbReference>
<comment type="subunit">
    <text evidence="12">Homodimer. Interacts with actin; homodimerization promotes actin binding. Interacts with CLTB. Interacts with HIP1. Interacts (via ENTH and I/LWEQ domains) with BCL2L10.</text>
</comment>
<organism evidence="18">
    <name type="scientific">Tetraodon nigroviridis</name>
    <name type="common">Spotted green pufferfish</name>
    <name type="synonym">Chelonodon nigroviridis</name>
    <dbReference type="NCBI Taxonomy" id="99883"/>
    <lineage>
        <taxon>Eukaryota</taxon>
        <taxon>Metazoa</taxon>
        <taxon>Chordata</taxon>
        <taxon>Craniata</taxon>
        <taxon>Vertebrata</taxon>
        <taxon>Euteleostomi</taxon>
        <taxon>Actinopterygii</taxon>
        <taxon>Neopterygii</taxon>
        <taxon>Teleostei</taxon>
        <taxon>Neoteleostei</taxon>
        <taxon>Acanthomorphata</taxon>
        <taxon>Eupercaria</taxon>
        <taxon>Tetraodontiformes</taxon>
        <taxon>Tetradontoidea</taxon>
        <taxon>Tetraodontidae</taxon>
        <taxon>Tetraodon</taxon>
    </lineage>
</organism>
<sequence length="1222" mass="136383">MNSIKQVPTRVRSRRVEANLGAEREHFEKQQTRRGAVLVLWEAGPQGPAQIWPLCADLTDTVGLIPALVDAEAGSSLGICLTDQGFGPYLSSISKAINSTETPVKEKHARRIILGTHREKGAHTFWSYALGLPLASSSVLSWKFCHVLHKVLRDGHVNVLQDCMRHHSSLVEIGKLWGNLHDRYGQLVGLYTKLLCTKLEFHTKHRQIPPNLEVSDEVLERTAGTDINNVFQLTVEVFDYLDAELRLADTVIRQLNSSIAITSLTSGQCRLAPLIQVIQDSSHLYHFTVKLLFKLHSCETYQILKRWERIERFGGPDSLPLCLSGLPADTLQGHRERFHEQFRSLKSFFNKARDMMYFKRLIQIPKLPDAPPNFLHAAALAKHVKPVVVIPDEDEPEQQDDEDDDPEPLIEISDASTSSVQAQPQQMDIFDQTFGPPNGGFDDRDLQIDGLKRDLEQLRAELERIKAEAQRYVMQLKSQINSLEAELEEQRAQKQRALLENEQLRMELESVRRSSADHESLQTSYIEAEKRSQATEQRYNKLKEKHTELVASHAELLRKSADTVRMLSATQQTQDEVERTKQQLSFEIDRVKQESDMKLEEQKFEIEKLRRDLQEKMAEVTRIKANLQSSEKVSEQVSSSMTALQAEKERLMRSVSEKEAELSSLRQAAQAQQSSLRQEREKNSRELGELQGKLKDKVSSRSELGATSSGGVPKSGSVYRFITTGSSVCVCVCVRVCVCVCVGESGGPAETEAPGRAVCAAAGYHRRSREHHPGRRGQAGGSPAHTLHQLSRLPRQPGGGHSELHRQSEKRPCRLPEEHGGWVFFRDPAAPRPGLSNLCCLLSFLEAGGLLRALTQFSHLAADTIINGSATAHMAPTDHADRLTENCRGCATQSLQFLKDLKAKATIQRADPASIRVIVQKILHLGQELRPKGMDVRQEELGDLVDKEMAATSAAIEEAVRRIDEMMNQARKDTTGIKLEVNERILNSCTDLMKAIRMLIIASTDLQKEIVEGGRGAATIKEFYAKNSRWTEGLISAAKAVGWGATEMVESADKVVLHTGKYEELIVCSHEIAASTAQLVAASKVKADRHSKKLSVLQHASRNVNEMAANVVASTRTGQENLEDKDTMDFSGMSLIKLRKEEMESQVKVLELENHLENERLRLGELRKKHYELAGVPLERISEGNGDAPSLADAASMSPKSRKPALMKKPALAQKPNLAAKS</sequence>
<dbReference type="KEGG" id="tng:GSTEN00029435G001"/>
<keyword evidence="6" id="KW-0007">Acetylation</keyword>
<dbReference type="SMART" id="SM00273">
    <property type="entry name" value="ENTH"/>
    <property type="match status" value="1"/>
</dbReference>
<keyword evidence="8" id="KW-0472">Membrane</keyword>
<dbReference type="PROSITE" id="PS50942">
    <property type="entry name" value="ENTH"/>
    <property type="match status" value="1"/>
</dbReference>
<feature type="region of interest" description="Disordered" evidence="15">
    <location>
        <begin position="649"/>
        <end position="716"/>
    </location>
</feature>
<dbReference type="GO" id="GO:0035615">
    <property type="term" value="F:clathrin adaptor activity"/>
    <property type="evidence" value="ECO:0007669"/>
    <property type="project" value="TreeGrafter"/>
</dbReference>
<dbReference type="InterPro" id="IPR011417">
    <property type="entry name" value="ANTH_dom"/>
</dbReference>
<keyword evidence="7 14" id="KW-0175">Coiled coil</keyword>
<dbReference type="GO" id="GO:0030864">
    <property type="term" value="C:cortical actin cytoskeleton"/>
    <property type="evidence" value="ECO:0007669"/>
    <property type="project" value="TreeGrafter"/>
</dbReference>
<feature type="coiled-coil region" evidence="14">
    <location>
        <begin position="1133"/>
        <end position="1169"/>
    </location>
</feature>
<evidence type="ECO:0000256" key="4">
    <source>
        <dbReference type="ARBA" id="ARBA00022490"/>
    </source>
</evidence>
<dbReference type="Pfam" id="PF16515">
    <property type="entry name" value="HIP1_clath_bdg"/>
    <property type="match status" value="1"/>
</dbReference>
<evidence type="ECO:0000256" key="8">
    <source>
        <dbReference type="ARBA" id="ARBA00023136"/>
    </source>
</evidence>
<evidence type="ECO:0000256" key="1">
    <source>
        <dbReference type="ARBA" id="ARBA00004156"/>
    </source>
</evidence>
<dbReference type="Gene3D" id="1.20.1410.10">
    <property type="entry name" value="I/LWEQ domain"/>
    <property type="match status" value="1"/>
</dbReference>
<dbReference type="Pfam" id="PF01608">
    <property type="entry name" value="I_LWEQ"/>
    <property type="match status" value="1"/>
</dbReference>